<dbReference type="Proteomes" id="UP001341840">
    <property type="component" value="Unassembled WGS sequence"/>
</dbReference>
<protein>
    <recommendedName>
        <fullName evidence="8">1-deoxy-D-xylulose-5-phosphate synthase</fullName>
    </recommendedName>
</protein>
<proteinExistence type="predicted"/>
<evidence type="ECO:0000313" key="6">
    <source>
        <dbReference type="EMBL" id="MED6171900.1"/>
    </source>
</evidence>
<comment type="caution">
    <text evidence="6">The sequence shown here is derived from an EMBL/GenBank/DDBJ whole genome shotgun (WGS) entry which is preliminary data.</text>
</comment>
<sequence>PKPPAASTSPSAVASHHTCARCSGSNYKNLKGFLSVRASASSSSSGDKERSIIRKEKDGVWKKINYADEKPPKPLLDTINPQIRTKNLSKQTGGHLTDLSSSLGFVELSVALHHVFSTPEDKIIWDVGYQEGLRKKHPKLQAYPHKILTGRRSRMHTIRMTSGLAGFPKRDESVPDAFGAGHSSTSISAGLGMAVGRDLLGENNSVISVIVDGAMTAGQAYEAMNNAGFLYANLIVILNDNKQVSLSTATMDGPATPVGALSSALSKI</sequence>
<accession>A0ABU6VDY7</accession>
<keyword evidence="7" id="KW-1185">Reference proteome</keyword>
<dbReference type="Pfam" id="PF13292">
    <property type="entry name" value="DXP_synthase_N"/>
    <property type="match status" value="1"/>
</dbReference>
<keyword evidence="5" id="KW-0786">Thiamine pyrophosphate</keyword>
<dbReference type="CDD" id="cd02007">
    <property type="entry name" value="TPP_DXS"/>
    <property type="match status" value="1"/>
</dbReference>
<evidence type="ECO:0000256" key="4">
    <source>
        <dbReference type="ARBA" id="ARBA00022842"/>
    </source>
</evidence>
<reference evidence="6 7" key="1">
    <citation type="journal article" date="2023" name="Plants (Basel)">
        <title>Bridging the Gap: Combining Genomics and Transcriptomics Approaches to Understand Stylosanthes scabra, an Orphan Legume from the Brazilian Caatinga.</title>
        <authorList>
            <person name="Ferreira-Neto J.R.C."/>
            <person name="da Silva M.D."/>
            <person name="Binneck E."/>
            <person name="de Melo N.F."/>
            <person name="da Silva R.H."/>
            <person name="de Melo A.L.T.M."/>
            <person name="Pandolfi V."/>
            <person name="Bustamante F.O."/>
            <person name="Brasileiro-Vidal A.C."/>
            <person name="Benko-Iseppon A.M."/>
        </authorList>
    </citation>
    <scope>NUCLEOTIDE SEQUENCE [LARGE SCALE GENOMIC DNA]</scope>
    <source>
        <tissue evidence="6">Leaves</tissue>
    </source>
</reference>
<dbReference type="EMBL" id="JASCZI010151308">
    <property type="protein sequence ID" value="MED6171900.1"/>
    <property type="molecule type" value="Genomic_DNA"/>
</dbReference>
<evidence type="ECO:0000256" key="2">
    <source>
        <dbReference type="ARBA" id="ARBA00011738"/>
    </source>
</evidence>
<dbReference type="InterPro" id="IPR005477">
    <property type="entry name" value="Dxylulose-5-P_synthase"/>
</dbReference>
<evidence type="ECO:0000256" key="5">
    <source>
        <dbReference type="ARBA" id="ARBA00023052"/>
    </source>
</evidence>
<gene>
    <name evidence="6" type="ORF">PIB30_045151</name>
</gene>
<evidence type="ECO:0000313" key="7">
    <source>
        <dbReference type="Proteomes" id="UP001341840"/>
    </source>
</evidence>
<dbReference type="PANTHER" id="PTHR43322">
    <property type="entry name" value="1-D-DEOXYXYLULOSE 5-PHOSPHATE SYNTHASE-RELATED"/>
    <property type="match status" value="1"/>
</dbReference>
<keyword evidence="4" id="KW-0460">Magnesium</keyword>
<dbReference type="SUPFAM" id="SSF52518">
    <property type="entry name" value="Thiamin diphosphate-binding fold (THDP-binding)"/>
    <property type="match status" value="1"/>
</dbReference>
<keyword evidence="3" id="KW-0808">Transferase</keyword>
<evidence type="ECO:0008006" key="8">
    <source>
        <dbReference type="Google" id="ProtNLM"/>
    </source>
</evidence>
<feature type="non-terminal residue" evidence="6">
    <location>
        <position position="1"/>
    </location>
</feature>
<comment type="subunit">
    <text evidence="2">Homodimer.</text>
</comment>
<name>A0ABU6VDY7_9FABA</name>
<evidence type="ECO:0000256" key="1">
    <source>
        <dbReference type="ARBA" id="ARBA00001946"/>
    </source>
</evidence>
<evidence type="ECO:0000256" key="3">
    <source>
        <dbReference type="ARBA" id="ARBA00022679"/>
    </source>
</evidence>
<comment type="cofactor">
    <cofactor evidence="1">
        <name>Mg(2+)</name>
        <dbReference type="ChEBI" id="CHEBI:18420"/>
    </cofactor>
</comment>
<dbReference type="InterPro" id="IPR029061">
    <property type="entry name" value="THDP-binding"/>
</dbReference>
<dbReference type="Gene3D" id="3.40.50.970">
    <property type="match status" value="1"/>
</dbReference>
<dbReference type="PANTHER" id="PTHR43322:SF4">
    <property type="entry name" value="1-DEOXY-D-XYLULOSE-5-PHOSPHATE SYNTHASE 2, CHLOROPLASTIC-RELATED"/>
    <property type="match status" value="1"/>
</dbReference>
<organism evidence="6 7">
    <name type="scientific">Stylosanthes scabra</name>
    <dbReference type="NCBI Taxonomy" id="79078"/>
    <lineage>
        <taxon>Eukaryota</taxon>
        <taxon>Viridiplantae</taxon>
        <taxon>Streptophyta</taxon>
        <taxon>Embryophyta</taxon>
        <taxon>Tracheophyta</taxon>
        <taxon>Spermatophyta</taxon>
        <taxon>Magnoliopsida</taxon>
        <taxon>eudicotyledons</taxon>
        <taxon>Gunneridae</taxon>
        <taxon>Pentapetalae</taxon>
        <taxon>rosids</taxon>
        <taxon>fabids</taxon>
        <taxon>Fabales</taxon>
        <taxon>Fabaceae</taxon>
        <taxon>Papilionoideae</taxon>
        <taxon>50 kb inversion clade</taxon>
        <taxon>dalbergioids sensu lato</taxon>
        <taxon>Dalbergieae</taxon>
        <taxon>Pterocarpus clade</taxon>
        <taxon>Stylosanthes</taxon>
    </lineage>
</organism>